<organism evidence="2 3">
    <name type="scientific">Candidatus Methylumidiphilus alinenensis</name>
    <dbReference type="NCBI Taxonomy" id="2202197"/>
    <lineage>
        <taxon>Bacteria</taxon>
        <taxon>Pseudomonadati</taxon>
        <taxon>Pseudomonadota</taxon>
        <taxon>Gammaproteobacteria</taxon>
        <taxon>Methylococcales</taxon>
        <taxon>Candidatus Methylumidiphilus</taxon>
    </lineage>
</organism>
<dbReference type="Proteomes" id="UP000249396">
    <property type="component" value="Unassembled WGS sequence"/>
</dbReference>
<dbReference type="InterPro" id="IPR010328">
    <property type="entry name" value="DUF928"/>
</dbReference>
<sequence length="435" mass="48209">MFRSEASLLFDRPPPSLNAVELGRHSGMDRRTNRQDSRFARLRRPKGEGHGCTLMHQDCRDVDLRVGSLPESSTCATFKLPSMALDSCIPAGMTAFLIVPTLRRGNADRTAPAVHDAERRYGRSHGDRGNHQIKHLHNRPVTVHGLDFGIPAEMTAFFSLVPKLQLGNAELEAPASGVKSSWSLQGEGSQAGAWEPVQREGIRKVIFRIGLIISFALLWSVGSVMAENATSPTPTASKPVYQPPLRGAPDRRVGGGTRGGTMDLSVIAPKQSAWTSQDQPRVYWFISGIPEHGKLAFTLSKASSSKTLYEAAIPMPTVSGIQSYQLTEYRLEPGVEYVWSVSLSFDQDEDRADQVARGGIIYRPLPQDERLEWNHLKEDQLVLLLAKSGYWYDAIESVARLIDSNPRDAQFKDWRKDLLRQVGLESVSNSHLGKD</sequence>
<dbReference type="Pfam" id="PF06051">
    <property type="entry name" value="DUF928"/>
    <property type="match status" value="1"/>
</dbReference>
<dbReference type="EMBL" id="QJPH01000153">
    <property type="protein sequence ID" value="PZN84480.1"/>
    <property type="molecule type" value="Genomic_DNA"/>
</dbReference>
<feature type="region of interest" description="Disordered" evidence="1">
    <location>
        <begin position="228"/>
        <end position="253"/>
    </location>
</feature>
<protein>
    <recommendedName>
        <fullName evidence="4">DUF928 domain-containing protein</fullName>
    </recommendedName>
</protein>
<comment type="caution">
    <text evidence="2">The sequence shown here is derived from an EMBL/GenBank/DDBJ whole genome shotgun (WGS) entry which is preliminary data.</text>
</comment>
<evidence type="ECO:0008006" key="4">
    <source>
        <dbReference type="Google" id="ProtNLM"/>
    </source>
</evidence>
<evidence type="ECO:0000313" key="3">
    <source>
        <dbReference type="Proteomes" id="UP000249396"/>
    </source>
</evidence>
<gene>
    <name evidence="2" type="ORF">DM484_02765</name>
</gene>
<name>A0A2W4TB37_9GAMM</name>
<dbReference type="AlphaFoldDB" id="A0A2W4TB37"/>
<reference evidence="2 3" key="1">
    <citation type="journal article" date="2018" name="Aquat. Microb. Ecol.">
        <title>Gammaproteobacterial methanotrophs dominate.</title>
        <authorList>
            <person name="Rissanen A.J."/>
            <person name="Saarenheimo J."/>
            <person name="Tiirola M."/>
            <person name="Peura S."/>
            <person name="Aalto S.L."/>
            <person name="Karvinen A."/>
            <person name="Nykanen H."/>
        </authorList>
    </citation>
    <scope>NUCLEOTIDE SEQUENCE [LARGE SCALE GENOMIC DNA]</scope>
    <source>
        <strain evidence="2">AMbin10</strain>
    </source>
</reference>
<evidence type="ECO:0000313" key="2">
    <source>
        <dbReference type="EMBL" id="PZN84480.1"/>
    </source>
</evidence>
<evidence type="ECO:0000256" key="1">
    <source>
        <dbReference type="SAM" id="MobiDB-lite"/>
    </source>
</evidence>
<accession>A0A2W4TB37</accession>
<proteinExistence type="predicted"/>